<accession>A0AAW1KLT9</accession>
<dbReference type="PANTHER" id="PTHR45823">
    <property type="entry name" value="T-SNARE COILED-COIL HOMOLOGY DOMAIN-CONTAINING PROTEIN"/>
    <property type="match status" value="1"/>
</dbReference>
<dbReference type="EMBL" id="JASPKY010000212">
    <property type="protein sequence ID" value="KAK9720209.1"/>
    <property type="molecule type" value="Genomic_DNA"/>
</dbReference>
<evidence type="ECO:0000313" key="2">
    <source>
        <dbReference type="Proteomes" id="UP001458880"/>
    </source>
</evidence>
<name>A0AAW1KLT9_POPJA</name>
<dbReference type="AlphaFoldDB" id="A0AAW1KLT9"/>
<reference evidence="1 2" key="1">
    <citation type="journal article" date="2024" name="BMC Genomics">
        <title>De novo assembly and annotation of Popillia japonica's genome with initial clues to its potential as an invasive pest.</title>
        <authorList>
            <person name="Cucini C."/>
            <person name="Boschi S."/>
            <person name="Funari R."/>
            <person name="Cardaioli E."/>
            <person name="Iannotti N."/>
            <person name="Marturano G."/>
            <person name="Paoli F."/>
            <person name="Bruttini M."/>
            <person name="Carapelli A."/>
            <person name="Frati F."/>
            <person name="Nardi F."/>
        </authorList>
    </citation>
    <scope>NUCLEOTIDE SEQUENCE [LARGE SCALE GENOMIC DNA]</scope>
    <source>
        <strain evidence="1">DMR45628</strain>
    </source>
</reference>
<keyword evidence="2" id="KW-1185">Reference proteome</keyword>
<organism evidence="1 2">
    <name type="scientific">Popillia japonica</name>
    <name type="common">Japanese beetle</name>
    <dbReference type="NCBI Taxonomy" id="7064"/>
    <lineage>
        <taxon>Eukaryota</taxon>
        <taxon>Metazoa</taxon>
        <taxon>Ecdysozoa</taxon>
        <taxon>Arthropoda</taxon>
        <taxon>Hexapoda</taxon>
        <taxon>Insecta</taxon>
        <taxon>Pterygota</taxon>
        <taxon>Neoptera</taxon>
        <taxon>Endopterygota</taxon>
        <taxon>Coleoptera</taxon>
        <taxon>Polyphaga</taxon>
        <taxon>Scarabaeiformia</taxon>
        <taxon>Scarabaeidae</taxon>
        <taxon>Rutelinae</taxon>
        <taxon>Popillia</taxon>
    </lineage>
</organism>
<dbReference type="Proteomes" id="UP001458880">
    <property type="component" value="Unassembled WGS sequence"/>
</dbReference>
<evidence type="ECO:0000313" key="1">
    <source>
        <dbReference type="EMBL" id="KAK9720209.1"/>
    </source>
</evidence>
<dbReference type="PANTHER" id="PTHR45823:SF1">
    <property type="entry name" value="T-SNARE COILED-COIL HOMOLOGY DOMAIN-CONTAINING PROTEIN"/>
    <property type="match status" value="1"/>
</dbReference>
<gene>
    <name evidence="1" type="ORF">QE152_g22200</name>
</gene>
<protein>
    <submittedName>
        <fullName evidence="1">Uncharacterized protein</fullName>
    </submittedName>
</protein>
<comment type="caution">
    <text evidence="1">The sequence shown here is derived from an EMBL/GenBank/DDBJ whole genome shotgun (WGS) entry which is preliminary data.</text>
</comment>
<sequence>MFKFLIYVKTQSLEDKLLENVRNFEEFSETVERKFQSLDEIIKDNMGSKLEKQKGRIMEELMVQLQLPNLQRNTPSEIQGESRAVTRNPMKPPTFDGKTSWLTYIKQFEAAAVANAWSSSDRTTALILALRGDASDILQTLPPEELQDYSKIIKRLAIFYRHYRLKNYKITLKLSSDWK</sequence>
<proteinExistence type="predicted"/>